<name>A0A5B9QI68_9BACT</name>
<dbReference type="InterPro" id="IPR006073">
    <property type="entry name" value="GTP-bd"/>
</dbReference>
<feature type="domain" description="TrmE-type G" evidence="1">
    <location>
        <begin position="194"/>
        <end position="345"/>
    </location>
</feature>
<evidence type="ECO:0000313" key="3">
    <source>
        <dbReference type="Proteomes" id="UP000325286"/>
    </source>
</evidence>
<dbReference type="InterPro" id="IPR027417">
    <property type="entry name" value="P-loop_NTPase"/>
</dbReference>
<dbReference type="Gene3D" id="3.30.1360.120">
    <property type="entry name" value="Probable tRNA modification gtpase trme, domain 1"/>
    <property type="match status" value="1"/>
</dbReference>
<dbReference type="EC" id="3.6.5.-" evidence="2"/>
<dbReference type="InterPro" id="IPR027266">
    <property type="entry name" value="TrmE/GcvT-like"/>
</dbReference>
<organism evidence="2 3">
    <name type="scientific">Roseimaritima ulvae</name>
    <dbReference type="NCBI Taxonomy" id="980254"/>
    <lineage>
        <taxon>Bacteria</taxon>
        <taxon>Pseudomonadati</taxon>
        <taxon>Planctomycetota</taxon>
        <taxon>Planctomycetia</taxon>
        <taxon>Pirellulales</taxon>
        <taxon>Pirellulaceae</taxon>
        <taxon>Roseimaritima</taxon>
    </lineage>
</organism>
<dbReference type="Proteomes" id="UP000325286">
    <property type="component" value="Chromosome"/>
</dbReference>
<dbReference type="SUPFAM" id="SSF52540">
    <property type="entry name" value="P-loop containing nucleoside triphosphate hydrolases"/>
    <property type="match status" value="1"/>
</dbReference>
<evidence type="ECO:0000259" key="1">
    <source>
        <dbReference type="PROSITE" id="PS51709"/>
    </source>
</evidence>
<dbReference type="AlphaFoldDB" id="A0A5B9QI68"/>
<dbReference type="PROSITE" id="PS51709">
    <property type="entry name" value="G_TRME"/>
    <property type="match status" value="1"/>
</dbReference>
<dbReference type="EMBL" id="CP042914">
    <property type="protein sequence ID" value="QEG38564.1"/>
    <property type="molecule type" value="Genomic_DNA"/>
</dbReference>
<keyword evidence="3" id="KW-1185">Reference proteome</keyword>
<reference evidence="2 3" key="1">
    <citation type="submission" date="2019-08" db="EMBL/GenBank/DDBJ databases">
        <title>Deep-cultivation of Planctomycetes and their phenomic and genomic characterization uncovers novel biology.</title>
        <authorList>
            <person name="Wiegand S."/>
            <person name="Jogler M."/>
            <person name="Boedeker C."/>
            <person name="Pinto D."/>
            <person name="Vollmers J."/>
            <person name="Rivas-Marin E."/>
            <person name="Kohn T."/>
            <person name="Peeters S.H."/>
            <person name="Heuer A."/>
            <person name="Rast P."/>
            <person name="Oberbeckmann S."/>
            <person name="Bunk B."/>
            <person name="Jeske O."/>
            <person name="Meyerdierks A."/>
            <person name="Storesund J.E."/>
            <person name="Kallscheuer N."/>
            <person name="Luecker S."/>
            <person name="Lage O.M."/>
            <person name="Pohl T."/>
            <person name="Merkel B.J."/>
            <person name="Hornburger P."/>
            <person name="Mueller R.-W."/>
            <person name="Bruemmer F."/>
            <person name="Labrenz M."/>
            <person name="Spormann A.M."/>
            <person name="Op den Camp H."/>
            <person name="Overmann J."/>
            <person name="Amann R."/>
            <person name="Jetten M.S.M."/>
            <person name="Mascher T."/>
            <person name="Medema M.H."/>
            <person name="Devos D.P."/>
            <person name="Kaster A.-K."/>
            <person name="Ovreas L."/>
            <person name="Rohde M."/>
            <person name="Galperin M.Y."/>
            <person name="Jogler C."/>
        </authorList>
    </citation>
    <scope>NUCLEOTIDE SEQUENCE [LARGE SCALE GENOMIC DNA]</scope>
    <source>
        <strain evidence="2 3">UC8</strain>
    </source>
</reference>
<dbReference type="PANTHER" id="PTHR42714:SF2">
    <property type="entry name" value="TRNA MODIFICATION GTPASE GTPBP3, MITOCHONDRIAL"/>
    <property type="match status" value="1"/>
</dbReference>
<evidence type="ECO:0000313" key="2">
    <source>
        <dbReference type="EMBL" id="QEG38564.1"/>
    </source>
</evidence>
<gene>
    <name evidence="2" type="primary">mnmE_1</name>
    <name evidence="2" type="ORF">UC8_05210</name>
</gene>
<proteinExistence type="predicted"/>
<dbReference type="GO" id="GO:0005525">
    <property type="term" value="F:GTP binding"/>
    <property type="evidence" value="ECO:0007669"/>
    <property type="project" value="InterPro"/>
</dbReference>
<dbReference type="Pfam" id="PF01926">
    <property type="entry name" value="MMR_HSR1"/>
    <property type="match status" value="1"/>
</dbReference>
<dbReference type="InterPro" id="IPR031168">
    <property type="entry name" value="G_TrmE"/>
</dbReference>
<dbReference type="CDD" id="cd04164">
    <property type="entry name" value="trmE"/>
    <property type="match status" value="1"/>
</dbReference>
<dbReference type="RefSeq" id="WP_162275967.1">
    <property type="nucleotide sequence ID" value="NZ_CP042914.1"/>
</dbReference>
<dbReference type="GO" id="GO:0005829">
    <property type="term" value="C:cytosol"/>
    <property type="evidence" value="ECO:0007669"/>
    <property type="project" value="TreeGrafter"/>
</dbReference>
<dbReference type="GO" id="GO:0002098">
    <property type="term" value="P:tRNA wobble uridine modification"/>
    <property type="evidence" value="ECO:0007669"/>
    <property type="project" value="TreeGrafter"/>
</dbReference>
<accession>A0A5B9QI68</accession>
<keyword evidence="2" id="KW-0378">Hydrolase</keyword>
<protein>
    <submittedName>
        <fullName evidence="2">tRNA modification GTPase MnmE</fullName>
        <ecNumber evidence="2">3.6.5.-</ecNumber>
    </submittedName>
</protein>
<sequence length="405" mass="42914">MHPCEPAFAALVCELTGVGRGGVATVAVWGQNALWQRYLQPFFRPARSGALPRPGDILYGTWHAAGREQAAGESVVVTAIDSQHIQVHCHGGRAAVESIMADIGSTGAGRCEWPQWLAASGCCPLEIEARQVLATTDTRRTAAIALDQLRGALRRAAESWLQTLQSDAAQLPAVQRAVADVLRWTRLGKHLGRPWQIVLAGAPNVGKSSLLNALLGYRRAITFDQPGTTRDVVSADTVLDGWSVSLADTAGLRDAGDSIENQGVQRARASIDEADLVLWVHDAADPAKAIPDPAGRTDCLIVDNKIDLVPDFSAAANRPYEAVAVSATSGQGMAELMQRIVQTLVPELPPAGQAIAITDRQAECLNRAVRADTAASACAALEQLLAGRSEDAWLPPPPTSPCETS</sequence>
<dbReference type="PANTHER" id="PTHR42714">
    <property type="entry name" value="TRNA MODIFICATION GTPASE GTPBP3"/>
    <property type="match status" value="1"/>
</dbReference>
<dbReference type="InterPro" id="IPR005225">
    <property type="entry name" value="Small_GTP-bd"/>
</dbReference>
<dbReference type="Gene3D" id="3.40.50.300">
    <property type="entry name" value="P-loop containing nucleotide triphosphate hydrolases"/>
    <property type="match status" value="1"/>
</dbReference>
<dbReference type="NCBIfam" id="TIGR00231">
    <property type="entry name" value="small_GTP"/>
    <property type="match status" value="1"/>
</dbReference>
<dbReference type="GO" id="GO:0016787">
    <property type="term" value="F:hydrolase activity"/>
    <property type="evidence" value="ECO:0007669"/>
    <property type="project" value="UniProtKB-KW"/>
</dbReference>
<dbReference type="KEGG" id="rul:UC8_05210"/>
<dbReference type="GO" id="GO:0030488">
    <property type="term" value="P:tRNA methylation"/>
    <property type="evidence" value="ECO:0007669"/>
    <property type="project" value="TreeGrafter"/>
</dbReference>